<dbReference type="EMBL" id="JACGWJ010000018">
    <property type="protein sequence ID" value="KAL0351132.1"/>
    <property type="molecule type" value="Genomic_DNA"/>
</dbReference>
<evidence type="ECO:0000259" key="7">
    <source>
        <dbReference type="PROSITE" id="PS51371"/>
    </source>
</evidence>
<proteinExistence type="predicted"/>
<evidence type="ECO:0000313" key="8">
    <source>
        <dbReference type="EMBL" id="KAL0351132.1"/>
    </source>
</evidence>
<dbReference type="InterPro" id="IPR051280">
    <property type="entry name" value="Cl-channel/antiporter"/>
</dbReference>
<dbReference type="InterPro" id="IPR000644">
    <property type="entry name" value="CBS_dom"/>
</dbReference>
<reference evidence="8" key="1">
    <citation type="submission" date="2020-06" db="EMBL/GenBank/DDBJ databases">
        <authorList>
            <person name="Li T."/>
            <person name="Hu X."/>
            <person name="Zhang T."/>
            <person name="Song X."/>
            <person name="Zhang H."/>
            <person name="Dai N."/>
            <person name="Sheng W."/>
            <person name="Hou X."/>
            <person name="Wei L."/>
        </authorList>
    </citation>
    <scope>NUCLEOTIDE SEQUENCE</scope>
    <source>
        <strain evidence="8">G02</strain>
        <tissue evidence="8">Leaf</tissue>
    </source>
</reference>
<dbReference type="GO" id="GO:0009671">
    <property type="term" value="F:nitrate:proton symporter activity"/>
    <property type="evidence" value="ECO:0007669"/>
    <property type="project" value="TreeGrafter"/>
</dbReference>
<keyword evidence="4 6" id="KW-0129">CBS domain</keyword>
<sequence length="84" mass="9350">MEMYVDLHPLTNTTPYTVVESISVAKAMVLFRQVGLRHMLILPKYQAAGVSPVVGILTRQDLIAHNILSAFPHLERSKGNKKGH</sequence>
<evidence type="ECO:0000256" key="2">
    <source>
        <dbReference type="ARBA" id="ARBA00022737"/>
    </source>
</evidence>
<comment type="caution">
    <text evidence="8">The sequence shown here is derived from an EMBL/GenBank/DDBJ whole genome shotgun (WGS) entry which is preliminary data.</text>
</comment>
<reference evidence="8" key="2">
    <citation type="journal article" date="2024" name="Plant">
        <title>Genomic evolution and insights into agronomic trait innovations of Sesamum species.</title>
        <authorList>
            <person name="Miao H."/>
            <person name="Wang L."/>
            <person name="Qu L."/>
            <person name="Liu H."/>
            <person name="Sun Y."/>
            <person name="Le M."/>
            <person name="Wang Q."/>
            <person name="Wei S."/>
            <person name="Zheng Y."/>
            <person name="Lin W."/>
            <person name="Duan Y."/>
            <person name="Cao H."/>
            <person name="Xiong S."/>
            <person name="Wang X."/>
            <person name="Wei L."/>
            <person name="Li C."/>
            <person name="Ma Q."/>
            <person name="Ju M."/>
            <person name="Zhao R."/>
            <person name="Li G."/>
            <person name="Mu C."/>
            <person name="Tian Q."/>
            <person name="Mei H."/>
            <person name="Zhang T."/>
            <person name="Gao T."/>
            <person name="Zhang H."/>
        </authorList>
    </citation>
    <scope>NUCLEOTIDE SEQUENCE</scope>
    <source>
        <strain evidence="8">G02</strain>
    </source>
</reference>
<accession>A0AAW2P7Y1</accession>
<evidence type="ECO:0000256" key="1">
    <source>
        <dbReference type="ARBA" id="ARBA00022448"/>
    </source>
</evidence>
<protein>
    <submittedName>
        <fullName evidence="8">Chloride channel protein CLC-b</fullName>
    </submittedName>
</protein>
<keyword evidence="1" id="KW-0813">Transport</keyword>
<evidence type="ECO:0000256" key="3">
    <source>
        <dbReference type="ARBA" id="ARBA00023065"/>
    </source>
</evidence>
<gene>
    <name evidence="8" type="ORF">Sradi_4262400</name>
</gene>
<evidence type="ECO:0000256" key="5">
    <source>
        <dbReference type="ARBA" id="ARBA00023214"/>
    </source>
</evidence>
<dbReference type="GO" id="GO:0009705">
    <property type="term" value="C:plant-type vacuole membrane"/>
    <property type="evidence" value="ECO:0007669"/>
    <property type="project" value="TreeGrafter"/>
</dbReference>
<dbReference type="PROSITE" id="PS51371">
    <property type="entry name" value="CBS"/>
    <property type="match status" value="1"/>
</dbReference>
<keyword evidence="3" id="KW-0406">Ion transport</keyword>
<dbReference type="InterPro" id="IPR046342">
    <property type="entry name" value="CBS_dom_sf"/>
</dbReference>
<organism evidence="8">
    <name type="scientific">Sesamum radiatum</name>
    <name type="common">Black benniseed</name>
    <dbReference type="NCBI Taxonomy" id="300843"/>
    <lineage>
        <taxon>Eukaryota</taxon>
        <taxon>Viridiplantae</taxon>
        <taxon>Streptophyta</taxon>
        <taxon>Embryophyta</taxon>
        <taxon>Tracheophyta</taxon>
        <taxon>Spermatophyta</taxon>
        <taxon>Magnoliopsida</taxon>
        <taxon>eudicotyledons</taxon>
        <taxon>Gunneridae</taxon>
        <taxon>Pentapetalae</taxon>
        <taxon>asterids</taxon>
        <taxon>lamiids</taxon>
        <taxon>Lamiales</taxon>
        <taxon>Pedaliaceae</taxon>
        <taxon>Sesamum</taxon>
    </lineage>
</organism>
<dbReference type="SUPFAM" id="SSF54631">
    <property type="entry name" value="CBS-domain pair"/>
    <property type="match status" value="1"/>
</dbReference>
<dbReference type="AlphaFoldDB" id="A0AAW2P7Y1"/>
<evidence type="ECO:0000256" key="4">
    <source>
        <dbReference type="ARBA" id="ARBA00023122"/>
    </source>
</evidence>
<name>A0AAW2P7Y1_SESRA</name>
<evidence type="ECO:0000256" key="6">
    <source>
        <dbReference type="PROSITE-ProRule" id="PRU00703"/>
    </source>
</evidence>
<dbReference type="PANTHER" id="PTHR11689">
    <property type="entry name" value="CHLORIDE CHANNEL PROTEIN CLC FAMILY MEMBER"/>
    <property type="match status" value="1"/>
</dbReference>
<keyword evidence="2" id="KW-0677">Repeat</keyword>
<keyword evidence="5" id="KW-0868">Chloride</keyword>
<feature type="domain" description="CBS" evidence="7">
    <location>
        <begin position="11"/>
        <end position="75"/>
    </location>
</feature>
<dbReference type="PANTHER" id="PTHR11689:SF67">
    <property type="entry name" value="CHLORIDE CHANNEL PROTEIN CLC-A"/>
    <property type="match status" value="1"/>
</dbReference>